<dbReference type="PANTHER" id="PTHR46969">
    <property type="entry name" value="BIFUNCTIONAL PROTEIN HLDE"/>
    <property type="match status" value="1"/>
</dbReference>
<keyword evidence="1" id="KW-0808">Transferase</keyword>
<dbReference type="Pfam" id="PF00294">
    <property type="entry name" value="PfkB"/>
    <property type="match status" value="1"/>
</dbReference>
<keyword evidence="2 4" id="KW-0418">Kinase</keyword>
<dbReference type="RefSeq" id="WP_066784852.1">
    <property type="nucleotide sequence ID" value="NZ_LWQS01000039.1"/>
</dbReference>
<evidence type="ECO:0000256" key="1">
    <source>
        <dbReference type="ARBA" id="ARBA00022679"/>
    </source>
</evidence>
<dbReference type="GO" id="GO:0016773">
    <property type="term" value="F:phosphotransferase activity, alcohol group as acceptor"/>
    <property type="evidence" value="ECO:0007669"/>
    <property type="project" value="InterPro"/>
</dbReference>
<dbReference type="GO" id="GO:0033785">
    <property type="term" value="F:heptose 7-phosphate kinase activity"/>
    <property type="evidence" value="ECO:0007669"/>
    <property type="project" value="TreeGrafter"/>
</dbReference>
<dbReference type="STRING" id="1707952.A6A03_10895"/>
<dbReference type="InterPro" id="IPR002173">
    <property type="entry name" value="Carboh/pur_kinase_PfkB_CS"/>
</dbReference>
<name>A0A178MEX9_9CHLR</name>
<keyword evidence="5" id="KW-1185">Reference proteome</keyword>
<evidence type="ECO:0000313" key="4">
    <source>
        <dbReference type="EMBL" id="OAN47123.1"/>
    </source>
</evidence>
<feature type="domain" description="Carbohydrate kinase PfkB" evidence="3">
    <location>
        <begin position="20"/>
        <end position="320"/>
    </location>
</feature>
<gene>
    <name evidence="4" type="ORF">A6A03_10895</name>
</gene>
<dbReference type="SUPFAM" id="SSF53613">
    <property type="entry name" value="Ribokinase-like"/>
    <property type="match status" value="1"/>
</dbReference>
<accession>A0A178MEX9</accession>
<reference evidence="4 5" key="1">
    <citation type="submission" date="2016-04" db="EMBL/GenBank/DDBJ databases">
        <title>Chloroflexus islandicus sp. nov., a thermophilic filamentous anoxygenic phototrophic bacterium from geyser Strokkur (Iceland).</title>
        <authorList>
            <person name="Gaisin V.A."/>
            <person name="Kalashnikov A.M."/>
            <person name="Sukhacheva M.V."/>
            <person name="Grouzdev D.S."/>
            <person name="Ivanov T.M."/>
            <person name="Kuznetsov B."/>
            <person name="Gorlenko V.M."/>
        </authorList>
    </citation>
    <scope>NUCLEOTIDE SEQUENCE [LARGE SCALE GENOMIC DNA]</scope>
    <source>
        <strain evidence="5">isl-2</strain>
    </source>
</reference>
<proteinExistence type="predicted"/>
<comment type="caution">
    <text evidence="4">The sequence shown here is derived from an EMBL/GenBank/DDBJ whole genome shotgun (WGS) entry which is preliminary data.</text>
</comment>
<dbReference type="PANTHER" id="PTHR46969:SF1">
    <property type="entry name" value="BIFUNCTIONAL PROTEIN HLDE"/>
    <property type="match status" value="1"/>
</dbReference>
<dbReference type="EMBL" id="LWQS01000039">
    <property type="protein sequence ID" value="OAN47123.1"/>
    <property type="molecule type" value="Genomic_DNA"/>
</dbReference>
<dbReference type="Proteomes" id="UP000078287">
    <property type="component" value="Unassembled WGS sequence"/>
</dbReference>
<evidence type="ECO:0000256" key="2">
    <source>
        <dbReference type="ARBA" id="ARBA00022777"/>
    </source>
</evidence>
<evidence type="ECO:0000313" key="5">
    <source>
        <dbReference type="Proteomes" id="UP000078287"/>
    </source>
</evidence>
<dbReference type="GO" id="GO:0033786">
    <property type="term" value="F:heptose-1-phosphate adenylyltransferase activity"/>
    <property type="evidence" value="ECO:0007669"/>
    <property type="project" value="TreeGrafter"/>
</dbReference>
<dbReference type="Gene3D" id="3.40.1190.20">
    <property type="match status" value="1"/>
</dbReference>
<dbReference type="InterPro" id="IPR011611">
    <property type="entry name" value="PfkB_dom"/>
</dbReference>
<sequence length="337" mass="35862">MADALPSYDLPHPSVLAGRRIVVVGDITLDEYLYGKATRLSREAPIPVLEFLRRETILGGAANPARNVVALGSQASLIAIVGDDEEGAHLRTLLHTAGIDDSGVITVADRVTTRKTRILADAAPRLPQQVARLDRLDRRPLTPAEEDRVIAALDQQLPAADAVICSDYQQGLLTPRVVTAIRDHCRQHGVIFAVDAQGNSHYYRHADLFRCNDAEAAAALGMPMLDDTAMANGIARLYHELAARLVIVTRGPAGLALIGDDEPYQQLPAHRVSEVFDTTGAGDTFIAVATLALAAGYRGRTAAALANIAAALVVRRLGNAVVTPDELAAAIATIETT</sequence>
<dbReference type="CDD" id="cd01172">
    <property type="entry name" value="RfaE_like"/>
    <property type="match status" value="1"/>
</dbReference>
<protein>
    <submittedName>
        <fullName evidence="4">Ribokinase</fullName>
    </submittedName>
</protein>
<organism evidence="4 5">
    <name type="scientific">Chloroflexus islandicus</name>
    <dbReference type="NCBI Taxonomy" id="1707952"/>
    <lineage>
        <taxon>Bacteria</taxon>
        <taxon>Bacillati</taxon>
        <taxon>Chloroflexota</taxon>
        <taxon>Chloroflexia</taxon>
        <taxon>Chloroflexales</taxon>
        <taxon>Chloroflexineae</taxon>
        <taxon>Chloroflexaceae</taxon>
        <taxon>Chloroflexus</taxon>
    </lineage>
</organism>
<dbReference type="OrthoDB" id="9802794at2"/>
<dbReference type="InterPro" id="IPR029056">
    <property type="entry name" value="Ribokinase-like"/>
</dbReference>
<dbReference type="PROSITE" id="PS00583">
    <property type="entry name" value="PFKB_KINASES_1"/>
    <property type="match status" value="1"/>
</dbReference>
<dbReference type="GO" id="GO:0005829">
    <property type="term" value="C:cytosol"/>
    <property type="evidence" value="ECO:0007669"/>
    <property type="project" value="TreeGrafter"/>
</dbReference>
<dbReference type="InterPro" id="IPR011913">
    <property type="entry name" value="RfaE_dom_I"/>
</dbReference>
<dbReference type="AlphaFoldDB" id="A0A178MEX9"/>
<evidence type="ECO:0000259" key="3">
    <source>
        <dbReference type="Pfam" id="PF00294"/>
    </source>
</evidence>